<evidence type="ECO:0000259" key="1">
    <source>
        <dbReference type="PROSITE" id="PS51186"/>
    </source>
</evidence>
<reference evidence="3" key="1">
    <citation type="journal article" date="2019" name="Int. J. Syst. Evol. Microbiol.">
        <title>The Global Catalogue of Microorganisms (GCM) 10K type strain sequencing project: providing services to taxonomists for standard genome sequencing and annotation.</title>
        <authorList>
            <consortium name="The Broad Institute Genomics Platform"/>
            <consortium name="The Broad Institute Genome Sequencing Center for Infectious Disease"/>
            <person name="Wu L."/>
            <person name="Ma J."/>
        </authorList>
    </citation>
    <scope>NUCLEOTIDE SEQUENCE [LARGE SCALE GENOMIC DNA]</scope>
    <source>
        <strain evidence="3">CGMCC 4.1641</strain>
    </source>
</reference>
<proteinExistence type="predicted"/>
<name>A0ABW0A5D9_9ACTN</name>
<gene>
    <name evidence="2" type="ORF">ACFPP6_30015</name>
</gene>
<dbReference type="Proteomes" id="UP001596222">
    <property type="component" value="Unassembled WGS sequence"/>
</dbReference>
<dbReference type="PROSITE" id="PS51186">
    <property type="entry name" value="GNAT"/>
    <property type="match status" value="1"/>
</dbReference>
<dbReference type="PANTHER" id="PTHR43792">
    <property type="entry name" value="GNAT FAMILY, PUTATIVE (AFU_ORTHOLOGUE AFUA_3G00765)-RELATED-RELATED"/>
    <property type="match status" value="1"/>
</dbReference>
<sequence>MTEIETTRLILRRFRIQDAAPMAAYRNDPDIARYQAWPSPLTPEAATDQARVYSEQDPEQPGWFQYAIELKVDRSLAGDLGVNLHDNRMQADLGYTLAPALHGQGYAIEAVRAVLGHLFRQGLHRVSAECDTRNTPSARLLERAGFTLEGRRPEFTMNINTGEWTDTLLYGLLARHWRNPVAGPHPAAKATGLVPRS</sequence>
<keyword evidence="3" id="KW-1185">Reference proteome</keyword>
<dbReference type="RefSeq" id="WP_382049033.1">
    <property type="nucleotide sequence ID" value="NZ_JBHSKJ010000022.1"/>
</dbReference>
<feature type="domain" description="N-acetyltransferase" evidence="1">
    <location>
        <begin position="14"/>
        <end position="175"/>
    </location>
</feature>
<dbReference type="Gene3D" id="3.40.630.30">
    <property type="match status" value="1"/>
</dbReference>
<keyword evidence="2" id="KW-0012">Acyltransferase</keyword>
<evidence type="ECO:0000313" key="3">
    <source>
        <dbReference type="Proteomes" id="UP001596222"/>
    </source>
</evidence>
<dbReference type="SUPFAM" id="SSF55729">
    <property type="entry name" value="Acyl-CoA N-acyltransferases (Nat)"/>
    <property type="match status" value="1"/>
</dbReference>
<dbReference type="InterPro" id="IPR016181">
    <property type="entry name" value="Acyl_CoA_acyltransferase"/>
</dbReference>
<dbReference type="PANTHER" id="PTHR43792:SF1">
    <property type="entry name" value="N-ACETYLTRANSFERASE DOMAIN-CONTAINING PROTEIN"/>
    <property type="match status" value="1"/>
</dbReference>
<evidence type="ECO:0000313" key="2">
    <source>
        <dbReference type="EMBL" id="MFC5148908.1"/>
    </source>
</evidence>
<dbReference type="InterPro" id="IPR051531">
    <property type="entry name" value="N-acetyltransferase"/>
</dbReference>
<comment type="caution">
    <text evidence="2">The sequence shown here is derived from an EMBL/GenBank/DDBJ whole genome shotgun (WGS) entry which is preliminary data.</text>
</comment>
<dbReference type="InterPro" id="IPR000182">
    <property type="entry name" value="GNAT_dom"/>
</dbReference>
<dbReference type="EMBL" id="JBHSKJ010000022">
    <property type="protein sequence ID" value="MFC5148908.1"/>
    <property type="molecule type" value="Genomic_DNA"/>
</dbReference>
<dbReference type="GO" id="GO:0016746">
    <property type="term" value="F:acyltransferase activity"/>
    <property type="evidence" value="ECO:0007669"/>
    <property type="project" value="UniProtKB-KW"/>
</dbReference>
<keyword evidence="2" id="KW-0808">Transferase</keyword>
<accession>A0ABW0A5D9</accession>
<organism evidence="2 3">
    <name type="scientific">Streptomyces aureoversilis</name>
    <dbReference type="NCBI Taxonomy" id="67277"/>
    <lineage>
        <taxon>Bacteria</taxon>
        <taxon>Bacillati</taxon>
        <taxon>Actinomycetota</taxon>
        <taxon>Actinomycetes</taxon>
        <taxon>Kitasatosporales</taxon>
        <taxon>Streptomycetaceae</taxon>
        <taxon>Streptomyces</taxon>
    </lineage>
</organism>
<protein>
    <submittedName>
        <fullName evidence="2">GNAT family N-acetyltransferase</fullName>
        <ecNumber evidence="2">2.3.-.-</ecNumber>
    </submittedName>
</protein>
<dbReference type="Pfam" id="PF13302">
    <property type="entry name" value="Acetyltransf_3"/>
    <property type="match status" value="1"/>
</dbReference>
<dbReference type="EC" id="2.3.-.-" evidence="2"/>